<keyword evidence="2 3" id="KW-0808">Transferase</keyword>
<keyword evidence="3" id="KW-0325">Glycoprotein</keyword>
<evidence type="ECO:0000256" key="2">
    <source>
        <dbReference type="ARBA" id="ARBA00022679"/>
    </source>
</evidence>
<keyword evidence="1 3" id="KW-0328">Glycosyltransferase</keyword>
<keyword evidence="3" id="KW-0735">Signal-anchor</keyword>
<gene>
    <name evidence="4" type="ORF">MNOR_LOCUS4404</name>
</gene>
<accession>A0AAV2PT64</accession>
<dbReference type="GO" id="GO:0008107">
    <property type="term" value="F:galactoside 2-alpha-L-fucosyltransferase activity"/>
    <property type="evidence" value="ECO:0007669"/>
    <property type="project" value="InterPro"/>
</dbReference>
<dbReference type="AlphaFoldDB" id="A0AAV2PT64"/>
<dbReference type="Proteomes" id="UP001497623">
    <property type="component" value="Unassembled WGS sequence"/>
</dbReference>
<sequence>MYEIEDTKEVTIIGFHIRRTDYIQKAKRDFKAPLPGSGYFNRALEYYRKKHKRPIFIVASDDYLFVERELSHHKDVFLAPGSSPCVDMATLSMAKDSIITLGSFGFWTGYLAGGEIVYPDVKFQKRYRFSRAIYEEVGLDFMTPLPVKC</sequence>
<dbReference type="GO" id="GO:0005975">
    <property type="term" value="P:carbohydrate metabolic process"/>
    <property type="evidence" value="ECO:0007669"/>
    <property type="project" value="InterPro"/>
</dbReference>
<comment type="similarity">
    <text evidence="3">Belongs to the glycosyltransferase 11 family.</text>
</comment>
<keyword evidence="5" id="KW-1185">Reference proteome</keyword>
<feature type="non-terminal residue" evidence="4">
    <location>
        <position position="149"/>
    </location>
</feature>
<protein>
    <recommendedName>
        <fullName evidence="3">L-Fucosyltransferase</fullName>
        <ecNumber evidence="3">2.4.1.-</ecNumber>
    </recommendedName>
</protein>
<dbReference type="GO" id="GO:0032580">
    <property type="term" value="C:Golgi cisterna membrane"/>
    <property type="evidence" value="ECO:0007669"/>
    <property type="project" value="UniProtKB-SubCell"/>
</dbReference>
<dbReference type="Pfam" id="PF01531">
    <property type="entry name" value="Glyco_transf_11"/>
    <property type="match status" value="1"/>
</dbReference>
<comment type="caution">
    <text evidence="4">The sequence shown here is derived from an EMBL/GenBank/DDBJ whole genome shotgun (WGS) entry which is preliminary data.</text>
</comment>
<evidence type="ECO:0000313" key="4">
    <source>
        <dbReference type="EMBL" id="CAL4064946.1"/>
    </source>
</evidence>
<name>A0AAV2PT64_MEGNR</name>
<dbReference type="PANTHER" id="PTHR11927:SF9">
    <property type="entry name" value="L-FUCOSYLTRANSFERASE"/>
    <property type="match status" value="1"/>
</dbReference>
<organism evidence="4 5">
    <name type="scientific">Meganyctiphanes norvegica</name>
    <name type="common">Northern krill</name>
    <name type="synonym">Thysanopoda norvegica</name>
    <dbReference type="NCBI Taxonomy" id="48144"/>
    <lineage>
        <taxon>Eukaryota</taxon>
        <taxon>Metazoa</taxon>
        <taxon>Ecdysozoa</taxon>
        <taxon>Arthropoda</taxon>
        <taxon>Crustacea</taxon>
        <taxon>Multicrustacea</taxon>
        <taxon>Malacostraca</taxon>
        <taxon>Eumalacostraca</taxon>
        <taxon>Eucarida</taxon>
        <taxon>Euphausiacea</taxon>
        <taxon>Euphausiidae</taxon>
        <taxon>Meganyctiphanes</taxon>
    </lineage>
</organism>
<dbReference type="EC" id="2.4.1.-" evidence="3"/>
<comment type="pathway">
    <text evidence="3">Protein modification; protein glycosylation.</text>
</comment>
<evidence type="ECO:0000256" key="3">
    <source>
        <dbReference type="RuleBase" id="RU363129"/>
    </source>
</evidence>
<evidence type="ECO:0000256" key="1">
    <source>
        <dbReference type="ARBA" id="ARBA00022676"/>
    </source>
</evidence>
<dbReference type="EMBL" id="CAXKWB010001615">
    <property type="protein sequence ID" value="CAL4064946.1"/>
    <property type="molecule type" value="Genomic_DNA"/>
</dbReference>
<keyword evidence="3" id="KW-0333">Golgi apparatus</keyword>
<keyword evidence="3" id="KW-0812">Transmembrane</keyword>
<reference evidence="4 5" key="1">
    <citation type="submission" date="2024-05" db="EMBL/GenBank/DDBJ databases">
        <authorList>
            <person name="Wallberg A."/>
        </authorList>
    </citation>
    <scope>NUCLEOTIDE SEQUENCE [LARGE SCALE GENOMIC DNA]</scope>
</reference>
<dbReference type="InterPro" id="IPR002516">
    <property type="entry name" value="Glyco_trans_11"/>
</dbReference>
<comment type="subcellular location">
    <subcellularLocation>
        <location evidence="3">Golgi apparatus</location>
        <location evidence="3">Golgi stack membrane</location>
        <topology evidence="3">Single-pass type II membrane protein</topology>
    </subcellularLocation>
</comment>
<dbReference type="PANTHER" id="PTHR11927">
    <property type="entry name" value="GALACTOSIDE 2-L-FUCOSYLTRANSFERASE"/>
    <property type="match status" value="1"/>
</dbReference>
<proteinExistence type="inferred from homology"/>
<evidence type="ECO:0000313" key="5">
    <source>
        <dbReference type="Proteomes" id="UP001497623"/>
    </source>
</evidence>